<dbReference type="InterPro" id="IPR023779">
    <property type="entry name" value="Chromodomain_CS"/>
</dbReference>
<comment type="caution">
    <text evidence="12">The sequence shown here is derived from an EMBL/GenBank/DDBJ whole genome shotgun (WGS) entry which is preliminary data.</text>
</comment>
<evidence type="ECO:0000259" key="11">
    <source>
        <dbReference type="PROSITE" id="PS50013"/>
    </source>
</evidence>
<feature type="region of interest" description="Disordered" evidence="10">
    <location>
        <begin position="270"/>
        <end position="363"/>
    </location>
</feature>
<evidence type="ECO:0000256" key="10">
    <source>
        <dbReference type="SAM" id="MobiDB-lite"/>
    </source>
</evidence>
<dbReference type="PANTHER" id="PTHR31169:SF34">
    <property type="entry name" value="ZINC-FINGER DOMAIN-CONTAINING PROTEIN"/>
    <property type="match status" value="1"/>
</dbReference>
<dbReference type="InterPro" id="IPR000953">
    <property type="entry name" value="Chromo/chromo_shadow_dom"/>
</dbReference>
<evidence type="ECO:0000256" key="5">
    <source>
        <dbReference type="ARBA" id="ARBA00022553"/>
    </source>
</evidence>
<evidence type="ECO:0000256" key="1">
    <source>
        <dbReference type="ARBA" id="ARBA00004123"/>
    </source>
</evidence>
<dbReference type="GO" id="GO:0005634">
    <property type="term" value="C:nucleus"/>
    <property type="evidence" value="ECO:0007669"/>
    <property type="project" value="UniProtKB-SubCell"/>
</dbReference>
<gene>
    <name evidence="12" type="ORF">OT_ostta04g00490</name>
</gene>
<dbReference type="RefSeq" id="XP_022838683.1">
    <property type="nucleotide sequence ID" value="XM_022984407.1"/>
</dbReference>
<evidence type="ECO:0000313" key="12">
    <source>
        <dbReference type="EMBL" id="CEF97425.1"/>
    </source>
</evidence>
<dbReference type="Proteomes" id="UP000009170">
    <property type="component" value="Unassembled WGS sequence"/>
</dbReference>
<keyword evidence="3" id="KW-0963">Cytoplasm</keyword>
<keyword evidence="12" id="KW-0862">Zinc</keyword>
<evidence type="ECO:0000256" key="2">
    <source>
        <dbReference type="ARBA" id="ARBA00004496"/>
    </source>
</evidence>
<dbReference type="InterPro" id="IPR016197">
    <property type="entry name" value="Chromo-like_dom_sf"/>
</dbReference>
<evidence type="ECO:0000256" key="8">
    <source>
        <dbReference type="ARBA" id="ARBA00023163"/>
    </source>
</evidence>
<feature type="domain" description="Chromo" evidence="11">
    <location>
        <begin position="368"/>
        <end position="408"/>
    </location>
</feature>
<evidence type="ECO:0000256" key="3">
    <source>
        <dbReference type="ARBA" id="ARBA00022490"/>
    </source>
</evidence>
<protein>
    <submittedName>
        <fullName evidence="12">Zinc-finger domain of monoamine-oxidase A repressor R1</fullName>
    </submittedName>
</protein>
<dbReference type="PROSITE" id="PS50013">
    <property type="entry name" value="CHROMO_2"/>
    <property type="match status" value="1"/>
</dbReference>
<accession>A0A090LZK7</accession>
<dbReference type="GeneID" id="9834182"/>
<dbReference type="SMART" id="SM00298">
    <property type="entry name" value="CHROMO"/>
    <property type="match status" value="1"/>
</dbReference>
<keyword evidence="9" id="KW-0539">Nucleus</keyword>
<feature type="compositionally biased region" description="Basic residues" evidence="10">
    <location>
        <begin position="340"/>
        <end position="352"/>
    </location>
</feature>
<keyword evidence="13" id="KW-1185">Reference proteome</keyword>
<dbReference type="Pfam" id="PF10497">
    <property type="entry name" value="zf-4CXXC_R1"/>
    <property type="match status" value="1"/>
</dbReference>
<dbReference type="InterPro" id="IPR018866">
    <property type="entry name" value="Znf-4CXXC_R1"/>
</dbReference>
<dbReference type="Pfam" id="PF00385">
    <property type="entry name" value="Chromo"/>
    <property type="match status" value="1"/>
</dbReference>
<dbReference type="SUPFAM" id="SSF54160">
    <property type="entry name" value="Chromo domain-like"/>
    <property type="match status" value="1"/>
</dbReference>
<keyword evidence="5" id="KW-0597">Phosphoprotein</keyword>
<evidence type="ECO:0000256" key="7">
    <source>
        <dbReference type="ARBA" id="ARBA00023015"/>
    </source>
</evidence>
<keyword evidence="7" id="KW-0805">Transcription regulation</keyword>
<dbReference type="PROSITE" id="PS00598">
    <property type="entry name" value="CHROMO_1"/>
    <property type="match status" value="1"/>
</dbReference>
<evidence type="ECO:0000256" key="6">
    <source>
        <dbReference type="ARBA" id="ARBA00022843"/>
    </source>
</evidence>
<reference evidence="13" key="1">
    <citation type="journal article" date="2006" name="Proc. Natl. Acad. Sci. U.S.A.">
        <title>Genome analysis of the smallest free-living eukaryote Ostreococcus tauri unveils many unique features.</title>
        <authorList>
            <person name="Derelle E."/>
            <person name="Ferraz C."/>
            <person name="Rombauts S."/>
            <person name="Rouze P."/>
            <person name="Worden A.Z."/>
            <person name="Robbens S."/>
            <person name="Partensky F."/>
            <person name="Degroeve S."/>
            <person name="Echeynie S."/>
            <person name="Cooke R."/>
            <person name="Saeys Y."/>
            <person name="Wuyts J."/>
            <person name="Jabbari K."/>
            <person name="Bowler C."/>
            <person name="Panaud O."/>
            <person name="Piegu B."/>
            <person name="Ball S.G."/>
            <person name="Ral J.-P."/>
            <person name="Bouget F.-Y."/>
            <person name="Piganeau G."/>
            <person name="De Baets B."/>
            <person name="Picard A."/>
            <person name="Delseny M."/>
            <person name="Demaille J."/>
            <person name="Van de Peer Y."/>
            <person name="Moreau H."/>
        </authorList>
    </citation>
    <scope>NUCLEOTIDE SEQUENCE [LARGE SCALE GENOMIC DNA]</scope>
    <source>
        <strain evidence="13">OTTH 0595 / CCAP 157/2 / RCC745</strain>
    </source>
</reference>
<keyword evidence="12" id="KW-0479">Metal-binding</keyword>
<dbReference type="OrthoDB" id="498602at2759"/>
<sequence length="408" mass="45673">MTCAFELERQARIDSNRKRMLEMGIVGMARDLAKTATPVKRNIGTTQRRIERRPVTPESERRRSTRERKTVSYVGMDDGSKDREDVTFSRARVARAPKERSPRATYSVGGRVYDSELGVTCHWCRQKTVETHVQCVGEACQGARLPLSFCGMCLRNRHGEDIDDAVASGCWECPRCRGSCGEGCVTCCNCGPCRKKAGLSPTHQIIGLARANGFDNVHDYLVHQATGENAEEIAARKLSFSWGKWLRDDFCRPVEQTAIADQRRVVDVTAGSSADEEYSVRDVDTPSDSNASESDDDQFMVVQRTPQKKRSTAEPESAFASPAKKSRARTPSPKKSSPSPKKRTVSSPKKHSAPSTPEPLREYGEDVYEFERVLATRKRGRGEQLLVKWKGFGEDEATWEPKTNIIFQ</sequence>
<dbReference type="AlphaFoldDB" id="A0A090LZK7"/>
<proteinExistence type="predicted"/>
<dbReference type="KEGG" id="ota:OT_ostta04g00490"/>
<evidence type="ECO:0000313" key="13">
    <source>
        <dbReference type="Proteomes" id="UP000009170"/>
    </source>
</evidence>
<dbReference type="EMBL" id="CAID01000004">
    <property type="protein sequence ID" value="CEF97425.1"/>
    <property type="molecule type" value="Genomic_DNA"/>
</dbReference>
<dbReference type="InterPro" id="IPR023780">
    <property type="entry name" value="Chromo_domain"/>
</dbReference>
<dbReference type="PANTHER" id="PTHR31169">
    <property type="entry name" value="OS05G0300700 PROTEIN"/>
    <property type="match status" value="1"/>
</dbReference>
<name>A0A090LZK7_OSTTA</name>
<dbReference type="GO" id="GO:0008270">
    <property type="term" value="F:zinc ion binding"/>
    <property type="evidence" value="ECO:0007669"/>
    <property type="project" value="UniProtKB-KW"/>
</dbReference>
<dbReference type="Gene3D" id="2.40.50.40">
    <property type="match status" value="1"/>
</dbReference>
<keyword evidence="6" id="KW-0832">Ubl conjugation</keyword>
<feature type="compositionally biased region" description="Basic and acidic residues" evidence="10">
    <location>
        <begin position="48"/>
        <end position="70"/>
    </location>
</feature>
<feature type="compositionally biased region" description="Low complexity" evidence="10">
    <location>
        <begin position="329"/>
        <end position="339"/>
    </location>
</feature>
<dbReference type="STRING" id="70448.A0A090LZK7"/>
<dbReference type="InParanoid" id="A0A090LZK7"/>
<keyword evidence="12" id="KW-0863">Zinc-finger</keyword>
<reference evidence="12 13" key="2">
    <citation type="journal article" date="2014" name="BMC Genomics">
        <title>An improved genome of the model marine alga Ostreococcus tauri unfolds by assessing Illumina de novo assemblies.</title>
        <authorList>
            <person name="Blanc-Mathieu R."/>
            <person name="Verhelst B."/>
            <person name="Derelle E."/>
            <person name="Rombauts S."/>
            <person name="Bouget F.Y."/>
            <person name="Carre I."/>
            <person name="Chateau A."/>
            <person name="Eyre-Walker A."/>
            <person name="Grimsley N."/>
            <person name="Moreau H."/>
            <person name="Piegu B."/>
            <person name="Rivals E."/>
            <person name="Schackwitz W."/>
            <person name="Van de Peer Y."/>
            <person name="Piganeau G."/>
        </authorList>
    </citation>
    <scope>NUCLEOTIDE SEQUENCE [LARGE SCALE GENOMIC DNA]</scope>
    <source>
        <strain evidence="13">OTTH 0595 / CCAP 157/2 / RCC745</strain>
    </source>
</reference>
<dbReference type="GO" id="GO:0005737">
    <property type="term" value="C:cytoplasm"/>
    <property type="evidence" value="ECO:0007669"/>
    <property type="project" value="UniProtKB-SubCell"/>
</dbReference>
<evidence type="ECO:0000256" key="9">
    <source>
        <dbReference type="ARBA" id="ARBA00023242"/>
    </source>
</evidence>
<keyword evidence="8" id="KW-0804">Transcription</keyword>
<comment type="subcellular location">
    <subcellularLocation>
        <location evidence="2">Cytoplasm</location>
    </subcellularLocation>
    <subcellularLocation>
        <location evidence="1">Nucleus</location>
    </subcellularLocation>
</comment>
<dbReference type="CDD" id="cd00024">
    <property type="entry name" value="CD_CSD"/>
    <property type="match status" value="1"/>
</dbReference>
<feature type="region of interest" description="Disordered" evidence="10">
    <location>
        <begin position="42"/>
        <end position="70"/>
    </location>
</feature>
<organism evidence="12 13">
    <name type="scientific">Ostreococcus tauri</name>
    <name type="common">Marine green alga</name>
    <dbReference type="NCBI Taxonomy" id="70448"/>
    <lineage>
        <taxon>Eukaryota</taxon>
        <taxon>Viridiplantae</taxon>
        <taxon>Chlorophyta</taxon>
        <taxon>Mamiellophyceae</taxon>
        <taxon>Mamiellales</taxon>
        <taxon>Bathycoccaceae</taxon>
        <taxon>Ostreococcus</taxon>
    </lineage>
</organism>
<evidence type="ECO:0000256" key="4">
    <source>
        <dbReference type="ARBA" id="ARBA00022499"/>
    </source>
</evidence>
<keyword evidence="4" id="KW-1017">Isopeptide bond</keyword>
<dbReference type="InterPro" id="IPR040221">
    <property type="entry name" value="CDCA7/CDA7L"/>
</dbReference>
<dbReference type="GO" id="GO:0006355">
    <property type="term" value="P:regulation of DNA-templated transcription"/>
    <property type="evidence" value="ECO:0007669"/>
    <property type="project" value="InterPro"/>
</dbReference>